<dbReference type="Pfam" id="PF01476">
    <property type="entry name" value="LysM"/>
    <property type="match status" value="1"/>
</dbReference>
<dbReference type="EMBL" id="JAJUBB010000027">
    <property type="protein sequence ID" value="MDD1783994.1"/>
    <property type="molecule type" value="Genomic_DNA"/>
</dbReference>
<evidence type="ECO:0000259" key="1">
    <source>
        <dbReference type="PROSITE" id="PS51782"/>
    </source>
</evidence>
<dbReference type="Gene3D" id="3.10.350.10">
    <property type="entry name" value="LysM domain"/>
    <property type="match status" value="1"/>
</dbReference>
<dbReference type="SUPFAM" id="SSF54106">
    <property type="entry name" value="LysM domain"/>
    <property type="match status" value="1"/>
</dbReference>
<proteinExistence type="predicted"/>
<dbReference type="InterPro" id="IPR052196">
    <property type="entry name" value="Bact_Kbp"/>
</dbReference>
<evidence type="ECO:0000313" key="3">
    <source>
        <dbReference type="Proteomes" id="UP001149821"/>
    </source>
</evidence>
<evidence type="ECO:0000313" key="2">
    <source>
        <dbReference type="EMBL" id="MDD1783994.1"/>
    </source>
</evidence>
<organism evidence="2 3">
    <name type="scientific">Enterovibrio qingdaonensis</name>
    <dbReference type="NCBI Taxonomy" id="2899818"/>
    <lineage>
        <taxon>Bacteria</taxon>
        <taxon>Pseudomonadati</taxon>
        <taxon>Pseudomonadota</taxon>
        <taxon>Gammaproteobacteria</taxon>
        <taxon>Vibrionales</taxon>
        <taxon>Vibrionaceae</taxon>
        <taxon>Enterovibrio</taxon>
    </lineage>
</organism>
<gene>
    <name evidence="2" type="ORF">LRP49_22710</name>
</gene>
<dbReference type="SMART" id="SM00257">
    <property type="entry name" value="LysM"/>
    <property type="match status" value="1"/>
</dbReference>
<dbReference type="PANTHER" id="PTHR34700:SF4">
    <property type="entry name" value="PHAGE-LIKE ELEMENT PBSX PROTEIN XKDP"/>
    <property type="match status" value="1"/>
</dbReference>
<keyword evidence="3" id="KW-1185">Reference proteome</keyword>
<accession>A0ABT5QSV8</accession>
<protein>
    <submittedName>
        <fullName evidence="2">LysM peptidoglycan-binding domain-containing protein</fullName>
    </submittedName>
</protein>
<dbReference type="PROSITE" id="PS51782">
    <property type="entry name" value="LYSM"/>
    <property type="match status" value="1"/>
</dbReference>
<reference evidence="2" key="1">
    <citation type="submission" date="2021-12" db="EMBL/GenBank/DDBJ databases">
        <title>Enterovibrio ZSDZ35 sp. nov. and Enterovibrio ZSDZ42 sp. nov., isolated from coastal seawater in Qingdao.</title>
        <authorList>
            <person name="Zhang P."/>
        </authorList>
    </citation>
    <scope>NUCLEOTIDE SEQUENCE</scope>
    <source>
        <strain evidence="2">ZSDZ35</strain>
    </source>
</reference>
<dbReference type="InterPro" id="IPR036779">
    <property type="entry name" value="LysM_dom_sf"/>
</dbReference>
<dbReference type="InterPro" id="IPR018392">
    <property type="entry name" value="LysM"/>
</dbReference>
<name>A0ABT5QSV8_9GAMM</name>
<dbReference type="Proteomes" id="UP001149821">
    <property type="component" value="Unassembled WGS sequence"/>
</dbReference>
<dbReference type="PANTHER" id="PTHR34700">
    <property type="entry name" value="POTASSIUM BINDING PROTEIN KBP"/>
    <property type="match status" value="1"/>
</dbReference>
<comment type="caution">
    <text evidence="2">The sequence shown here is derived from an EMBL/GenBank/DDBJ whole genome shotgun (WGS) entry which is preliminary data.</text>
</comment>
<sequence length="344" mass="37787">MFRKPIIIILFATVFPAFSALSLVLSEDAPATYTVKKGDTLWDIAGIYLDAPWQWSSLWRQNPEITNPHLIYPGDTLRLKWVDGQPILTHATQADGSTAPIGSTPASVLRRYLTYDTLIGTAELELAPRVLGDQEGWSYISKRAPFYIDAAVENDSWFIYRLVETFERQIGETPVQMVSLKKVAEAQLTQVLEGMSEMVLTHQSQEVRPNDILLPSLGAKTGEIFHPSAAPEGLEGHMVGHLYGSKYVGLRQIVVVDRGNEDGLKPGHVLSVQQQSALMRGKKGSMRYENPVDNAPDAVVKTLPSHSLGKLLVIRSYPHFSLAMVADAEQPLSSSLPVVANGGS</sequence>
<dbReference type="CDD" id="cd00118">
    <property type="entry name" value="LysM"/>
    <property type="match status" value="1"/>
</dbReference>
<dbReference type="RefSeq" id="WP_274145288.1">
    <property type="nucleotide sequence ID" value="NZ_JAJUBB010000027.1"/>
</dbReference>
<feature type="domain" description="LysM" evidence="1">
    <location>
        <begin position="31"/>
        <end position="79"/>
    </location>
</feature>